<keyword evidence="3" id="KW-1161">Viral attachment to host cell</keyword>
<organism evidence="8">
    <name type="scientific">Leviviridae sp</name>
    <dbReference type="NCBI Taxonomy" id="2027243"/>
    <lineage>
        <taxon>Viruses</taxon>
        <taxon>Riboviria</taxon>
        <taxon>Orthornavirae</taxon>
        <taxon>Lenarviricota</taxon>
        <taxon>Leviviricetes</taxon>
        <taxon>Norzivirales</taxon>
        <taxon>Fiersviridae</taxon>
    </lineage>
</organism>
<name>A0A514D1D0_9VIRU</name>
<evidence type="ECO:0000256" key="2">
    <source>
        <dbReference type="ARBA" id="ARBA00022581"/>
    </source>
</evidence>
<keyword evidence="5" id="KW-1175">Viral attachment to host cell pilus</keyword>
<keyword evidence="4" id="KW-0946">Virion</keyword>
<evidence type="ECO:0008006" key="9">
    <source>
        <dbReference type="Google" id="ProtNLM"/>
    </source>
</evidence>
<evidence type="ECO:0000256" key="5">
    <source>
        <dbReference type="ARBA" id="ARBA00023104"/>
    </source>
</evidence>
<dbReference type="GO" id="GO:0039666">
    <property type="term" value="P:virion attachment to host cell pilus"/>
    <property type="evidence" value="ECO:0007669"/>
    <property type="project" value="UniProtKB-KW"/>
</dbReference>
<dbReference type="Pfam" id="PF03863">
    <property type="entry name" value="Phage_mat-A"/>
    <property type="match status" value="1"/>
</dbReference>
<dbReference type="EMBL" id="MN033364">
    <property type="protein sequence ID" value="QDH87427.1"/>
    <property type="molecule type" value="Genomic_RNA"/>
</dbReference>
<evidence type="ECO:0000256" key="6">
    <source>
        <dbReference type="ARBA" id="ARBA00023296"/>
    </source>
</evidence>
<evidence type="ECO:0000256" key="4">
    <source>
        <dbReference type="ARBA" id="ARBA00022844"/>
    </source>
</evidence>
<protein>
    <recommendedName>
        <fullName evidence="9">Maturation</fullName>
    </recommendedName>
</protein>
<proteinExistence type="inferred from homology"/>
<keyword evidence="2" id="KW-0945">Host-virus interaction</keyword>
<comment type="similarity">
    <text evidence="7">Belongs to the Leviviricetes maturation protein family.</text>
</comment>
<evidence type="ECO:0000256" key="3">
    <source>
        <dbReference type="ARBA" id="ARBA00022804"/>
    </source>
</evidence>
<gene>
    <name evidence="8" type="ORF">H2RhizoLitter492430_000002</name>
</gene>
<comment type="subcellular location">
    <subcellularLocation>
        <location evidence="1">Virion</location>
    </subcellularLocation>
</comment>
<dbReference type="GO" id="GO:0044423">
    <property type="term" value="C:virion component"/>
    <property type="evidence" value="ECO:0007669"/>
    <property type="project" value="UniProtKB-KW"/>
</dbReference>
<keyword evidence="6" id="KW-1160">Virus entry into host cell</keyword>
<evidence type="ECO:0000313" key="8">
    <source>
        <dbReference type="EMBL" id="QDH87427.1"/>
    </source>
</evidence>
<evidence type="ECO:0000256" key="7">
    <source>
        <dbReference type="ARBA" id="ARBA00035110"/>
    </source>
</evidence>
<sequence>MVAPVTGPFSKVTIQNRDDGFGLYAVFDHRRTWSRQKKPYNLHLGFSLELQRCLKQDSVGRYNLGNSAFFLSNYDTFAYNKAYGKFVDAARDSASWAVNLAEYHQTLDSLVARTTQLTRFARKLHHFDFIGAAKELKLSAVPKGVKPRKAFANNFLEYHFGWEPLVKDIGATIDIFQKPYPQNMRVSGKGHEKYRSQFDINRGNGYHEFGLTEGEVYARIDATVSVSNPNLLLANQMGFVNPLVVAWELVPFSFVVDWFTNVGQVIGSMSDLWGLNIVSSSHTSYQRFQKQLRYISFANGSLYGSADFENAYCYRNPGIGPGPSLTLRPLKPISFTRAATAISLLLQQLRH</sequence>
<accession>A0A514D1D0</accession>
<dbReference type="InterPro" id="IPR005563">
    <property type="entry name" value="A_protein"/>
</dbReference>
<evidence type="ECO:0000256" key="1">
    <source>
        <dbReference type="ARBA" id="ARBA00004328"/>
    </source>
</evidence>
<reference evidence="8" key="1">
    <citation type="submission" date="2019-05" db="EMBL/GenBank/DDBJ databases">
        <title>Metatranscriptomic reconstruction reveals RNA viruses with the potential to shape carbon cycling in soil.</title>
        <authorList>
            <person name="Starr E.P."/>
            <person name="Nuccio E."/>
            <person name="Pett-Ridge J."/>
            <person name="Banfield J.F."/>
            <person name="Firestone M.K."/>
        </authorList>
    </citation>
    <scope>NUCLEOTIDE SEQUENCE</scope>
    <source>
        <strain evidence="8">H2_Rhizo_Litter_49_scaffold_2430</strain>
    </source>
</reference>